<keyword evidence="5 9" id="KW-0862">Zinc</keyword>
<keyword evidence="4 9" id="KW-0378">Hydrolase</keyword>
<feature type="binding site" evidence="9">
    <location>
        <position position="193"/>
    </location>
    <ligand>
        <name>Zn(2+)</name>
        <dbReference type="ChEBI" id="CHEBI:29105"/>
        <note>catalytic</note>
    </ligand>
</feature>
<comment type="similarity">
    <text evidence="9 10">Belongs to the peptidase M15D family.</text>
</comment>
<evidence type="ECO:0000313" key="12">
    <source>
        <dbReference type="Proteomes" id="UP000615593"/>
    </source>
</evidence>
<dbReference type="Proteomes" id="UP000615593">
    <property type="component" value="Unassembled WGS sequence"/>
</dbReference>
<protein>
    <recommendedName>
        <fullName evidence="9 10">D-alanyl-D-alanine dipeptidase</fullName>
        <shortName evidence="9 10">D-Ala-D-Ala dipeptidase</shortName>
        <ecNumber evidence="9 10">3.4.13.22</ecNumber>
    </recommendedName>
</protein>
<evidence type="ECO:0000256" key="2">
    <source>
        <dbReference type="ARBA" id="ARBA00022670"/>
    </source>
</evidence>
<evidence type="ECO:0000256" key="4">
    <source>
        <dbReference type="ARBA" id="ARBA00022801"/>
    </source>
</evidence>
<evidence type="ECO:0000313" key="11">
    <source>
        <dbReference type="EMBL" id="GGZ50034.1"/>
    </source>
</evidence>
<comment type="cofactor">
    <cofactor evidence="9">
        <name>Zn(2+)</name>
        <dbReference type="ChEBI" id="CHEBI:29105"/>
    </cofactor>
    <text evidence="9">Binds 1 zinc ion per subunit.</text>
</comment>
<evidence type="ECO:0000256" key="10">
    <source>
        <dbReference type="PIRNR" id="PIRNR026671"/>
    </source>
</evidence>
<evidence type="ECO:0000256" key="3">
    <source>
        <dbReference type="ARBA" id="ARBA00022723"/>
    </source>
</evidence>
<evidence type="ECO:0000256" key="9">
    <source>
        <dbReference type="HAMAP-Rule" id="MF_01924"/>
    </source>
</evidence>
<dbReference type="SUPFAM" id="SSF55166">
    <property type="entry name" value="Hedgehog/DD-peptidase"/>
    <property type="match status" value="1"/>
</dbReference>
<feature type="binding site" evidence="9">
    <location>
        <position position="132"/>
    </location>
    <ligand>
        <name>Zn(2+)</name>
        <dbReference type="ChEBI" id="CHEBI:29105"/>
        <note>catalytic</note>
    </ligand>
</feature>
<dbReference type="EMBL" id="BMWY01000002">
    <property type="protein sequence ID" value="GGZ50034.1"/>
    <property type="molecule type" value="Genomic_DNA"/>
</dbReference>
<dbReference type="Pfam" id="PF01427">
    <property type="entry name" value="Peptidase_M15"/>
    <property type="match status" value="1"/>
</dbReference>
<reference evidence="12" key="1">
    <citation type="journal article" date="2019" name="Int. J. Syst. Evol. Microbiol.">
        <title>The Global Catalogue of Microorganisms (GCM) 10K type strain sequencing project: providing services to taxonomists for standard genome sequencing and annotation.</title>
        <authorList>
            <consortium name="The Broad Institute Genomics Platform"/>
            <consortium name="The Broad Institute Genome Sequencing Center for Infectious Disease"/>
            <person name="Wu L."/>
            <person name="Ma J."/>
        </authorList>
    </citation>
    <scope>NUCLEOTIDE SEQUENCE [LARGE SCALE GENOMIC DNA]</scope>
    <source>
        <strain evidence="12">KCTC 12708</strain>
    </source>
</reference>
<evidence type="ECO:0000256" key="5">
    <source>
        <dbReference type="ARBA" id="ARBA00022833"/>
    </source>
</evidence>
<name>A0ABQ3BLJ3_9FLAO</name>
<evidence type="ECO:0000256" key="1">
    <source>
        <dbReference type="ARBA" id="ARBA00001362"/>
    </source>
</evidence>
<feature type="site" description="Transition state stabilizer" evidence="9">
    <location>
        <position position="97"/>
    </location>
</feature>
<dbReference type="PIRSF" id="PIRSF026671">
    <property type="entry name" value="AA_dipeptidase"/>
    <property type="match status" value="1"/>
</dbReference>
<feature type="active site" description="Proton donor/acceptor" evidence="9">
    <location>
        <position position="190"/>
    </location>
</feature>
<keyword evidence="8 10" id="KW-0961">Cell wall biogenesis/degradation</keyword>
<proteinExistence type="inferred from homology"/>
<keyword evidence="3 9" id="KW-0479">Metal-binding</keyword>
<organism evidence="11 12">
    <name type="scientific">Mesonia mobilis</name>
    <dbReference type="NCBI Taxonomy" id="369791"/>
    <lineage>
        <taxon>Bacteria</taxon>
        <taxon>Pseudomonadati</taxon>
        <taxon>Bacteroidota</taxon>
        <taxon>Flavobacteriia</taxon>
        <taxon>Flavobacteriales</taxon>
        <taxon>Flavobacteriaceae</taxon>
        <taxon>Mesonia</taxon>
    </lineage>
</organism>
<evidence type="ECO:0000256" key="8">
    <source>
        <dbReference type="ARBA" id="ARBA00023316"/>
    </source>
</evidence>
<dbReference type="HAMAP" id="MF_01924">
    <property type="entry name" value="A_A_dipeptidase"/>
    <property type="match status" value="1"/>
</dbReference>
<dbReference type="CDD" id="cd14840">
    <property type="entry name" value="D-Ala-D-Ala_dipeptidase_Aad"/>
    <property type="match status" value="1"/>
</dbReference>
<comment type="catalytic activity">
    <reaction evidence="1 9 10">
        <text>D-alanyl-D-alanine + H2O = 2 D-alanine</text>
        <dbReference type="Rhea" id="RHEA:20661"/>
        <dbReference type="ChEBI" id="CHEBI:15377"/>
        <dbReference type="ChEBI" id="CHEBI:57416"/>
        <dbReference type="ChEBI" id="CHEBI:57822"/>
        <dbReference type="EC" id="3.4.13.22"/>
    </reaction>
</comment>
<sequence length="212" mass="24884">MMFTFISMRMLLVILCCFPLYVFSQTKDSLSHFIDLENYDDSFTYDVRYATANNFLEQPIYDCEKCLLLPEVAEALAKANNYFCDLGYQIKLFDCYRPLSAQKKMWKIYPDARYVANPYTKKSVHNRGAAVDLTLVNKENGKPLEMGTGYDHFGEEAHQAYKKLPAKVLANRKLLREGLKKFGFHTIRTEWWHYDFGRAYSYPVYDIEFNCP</sequence>
<dbReference type="Gene3D" id="3.30.1380.10">
    <property type="match status" value="1"/>
</dbReference>
<dbReference type="EC" id="3.4.13.22" evidence="9 10"/>
<feature type="binding site" evidence="9">
    <location>
        <position position="125"/>
    </location>
    <ligand>
        <name>Zn(2+)</name>
        <dbReference type="ChEBI" id="CHEBI:29105"/>
        <note>catalytic</note>
    </ligand>
</feature>
<keyword evidence="2 9" id="KW-0645">Protease</keyword>
<dbReference type="PANTHER" id="PTHR43126">
    <property type="entry name" value="D-ALANYL-D-ALANINE DIPEPTIDASE"/>
    <property type="match status" value="1"/>
</dbReference>
<dbReference type="InterPro" id="IPR000755">
    <property type="entry name" value="A_A_dipeptidase"/>
</dbReference>
<keyword evidence="6 9" id="KW-0224">Dipeptidase</keyword>
<comment type="caution">
    <text evidence="11">The sequence shown here is derived from an EMBL/GenBank/DDBJ whole genome shotgun (WGS) entry which is preliminary data.</text>
</comment>
<keyword evidence="12" id="KW-1185">Reference proteome</keyword>
<gene>
    <name evidence="11" type="primary">ddpX</name>
    <name evidence="11" type="ORF">GCM10008088_09400</name>
</gene>
<keyword evidence="7 9" id="KW-0482">Metalloprotease</keyword>
<evidence type="ECO:0000256" key="7">
    <source>
        <dbReference type="ARBA" id="ARBA00023049"/>
    </source>
</evidence>
<evidence type="ECO:0000256" key="6">
    <source>
        <dbReference type="ARBA" id="ARBA00022997"/>
    </source>
</evidence>
<accession>A0ABQ3BLJ3</accession>
<dbReference type="InterPro" id="IPR009045">
    <property type="entry name" value="Zn_M74/Hedgehog-like"/>
</dbReference>
<dbReference type="PANTHER" id="PTHR43126:SF1">
    <property type="entry name" value="D-ALANYL-D-ALANINE DIPEPTIDASE"/>
    <property type="match status" value="1"/>
</dbReference>
<comment type="function">
    <text evidence="9 10">Catalyzes hydrolysis of the D-alanyl-D-alanine dipeptide.</text>
</comment>